<keyword evidence="3" id="KW-1185">Reference proteome</keyword>
<evidence type="ECO:0000259" key="1">
    <source>
        <dbReference type="Pfam" id="PF14216"/>
    </source>
</evidence>
<sequence length="268" mass="30673">MDTYLKRKASPTKDDNATAKKLQYELPTVVRVTHANKDDPDLVYIGREWKKGGYDFETSKWHNPYFLKKDATPEERQKCLNEFRSHMKCKFGSGKRLMRALPELAGKKLGCWCKPLACHGDVLVELLREYVPPPEKPPLFRMVDGSATRASFRVEVDFKTIGKAEPFDPANKLHAHAFDEDALESYVVDTILNVEWAFAPLNPTFFWTSEDALYVECDLPPGGAKALEDDIKMLKFMSHEKGAYMTDMKRKRDGKVITVEIHVVGKRE</sequence>
<accession>A0A7S7YEU4</accession>
<dbReference type="InterPro" id="IPR025475">
    <property type="entry name" value="DUF4326"/>
</dbReference>
<dbReference type="EMBL" id="MW018138">
    <property type="protein sequence ID" value="QPB44492.1"/>
    <property type="molecule type" value="Genomic_DNA"/>
</dbReference>
<organism evidence="2 3">
    <name type="scientific">Medusavirus stheno T3</name>
    <dbReference type="NCBI Taxonomy" id="3069717"/>
    <lineage>
        <taxon>Viruses</taxon>
        <taxon>Varidnaviria</taxon>
        <taxon>Bamfordvirae</taxon>
        <taxon>Nucleocytoviricota</taxon>
        <taxon>Megaviricetes</taxon>
        <taxon>Mamonoviridae</taxon>
        <taxon>Medusavirus</taxon>
        <taxon>Medusavirus sthenus</taxon>
    </lineage>
</organism>
<evidence type="ECO:0000313" key="2">
    <source>
        <dbReference type="EMBL" id="QPB44492.1"/>
    </source>
</evidence>
<evidence type="ECO:0000313" key="3">
    <source>
        <dbReference type="Proteomes" id="UP001162098"/>
    </source>
</evidence>
<proteinExistence type="predicted"/>
<reference evidence="2 3" key="1">
    <citation type="submission" date="2020-09" db="EMBL/GenBank/DDBJ databases">
        <authorList>
            <person name="Zhang R."/>
            <person name="Garcia K."/>
            <person name="Ogata H."/>
        </authorList>
    </citation>
    <scope>NUCLEOTIDE SEQUENCE [LARGE SCALE GENOMIC DNA]</scope>
    <source>
        <strain evidence="3">stheno</strain>
    </source>
</reference>
<feature type="domain" description="DUF4326" evidence="1">
    <location>
        <begin position="36"/>
        <end position="125"/>
    </location>
</feature>
<dbReference type="KEGG" id="vg:80543688"/>
<name>A0A7S7YEU4_9VIRU</name>
<protein>
    <submittedName>
        <fullName evidence="2">DUF4326 domain-containing protein</fullName>
    </submittedName>
</protein>
<dbReference type="Proteomes" id="UP001162098">
    <property type="component" value="Segment"/>
</dbReference>
<dbReference type="Pfam" id="PF14216">
    <property type="entry name" value="DUF4326"/>
    <property type="match status" value="1"/>
</dbReference>